<proteinExistence type="predicted"/>
<dbReference type="Proteomes" id="UP000321408">
    <property type="component" value="Chromosome"/>
</dbReference>
<dbReference type="AlphaFoldDB" id="A0A5B9D7M4"/>
<dbReference type="Gene3D" id="1.10.10.10">
    <property type="entry name" value="Winged helix-like DNA-binding domain superfamily/Winged helix DNA-binding domain"/>
    <property type="match status" value="1"/>
</dbReference>
<keyword evidence="3" id="KW-1185">Reference proteome</keyword>
<dbReference type="InterPro" id="IPR036388">
    <property type="entry name" value="WH-like_DNA-bd_sf"/>
</dbReference>
<dbReference type="RefSeq" id="WP_147661803.1">
    <property type="nucleotide sequence ID" value="NZ_CP042905.2"/>
</dbReference>
<dbReference type="PROSITE" id="PS50987">
    <property type="entry name" value="HTH_ARSR_2"/>
    <property type="match status" value="1"/>
</dbReference>
<reference evidence="2 3" key="1">
    <citation type="journal article" date="2020" name="Nature">
        <title>Isolation of an archaeon at the prokaryote-eukaryote interface.</title>
        <authorList>
            <person name="Imachi H."/>
            <person name="Nobu M.K."/>
            <person name="Nakahara N."/>
            <person name="Morono Y."/>
            <person name="Ogawara M."/>
            <person name="Takaki Y."/>
            <person name="Takano Y."/>
            <person name="Uematsu K."/>
            <person name="Ikuta T."/>
            <person name="Ito M."/>
            <person name="Matsui Y."/>
            <person name="Miyazaki M."/>
            <person name="Murata K."/>
            <person name="Saito Y."/>
            <person name="Sakai S."/>
            <person name="Song C."/>
            <person name="Tasumi E."/>
            <person name="Yamanaka Y."/>
            <person name="Yamaguchi T."/>
            <person name="Kamagata Y."/>
            <person name="Tamaki H."/>
            <person name="Takai K."/>
        </authorList>
    </citation>
    <scope>NUCLEOTIDE SEQUENCE [LARGE SCALE GENOMIC DNA]</scope>
    <source>
        <strain evidence="2 3">MK-D1</strain>
    </source>
</reference>
<dbReference type="SUPFAM" id="SSF46785">
    <property type="entry name" value="Winged helix' DNA-binding domain"/>
    <property type="match status" value="1"/>
</dbReference>
<accession>A0A5B9D7M4</accession>
<dbReference type="InterPro" id="IPR001845">
    <property type="entry name" value="HTH_ArsR_DNA-bd_dom"/>
</dbReference>
<gene>
    <name evidence="2" type="ORF">DSAG12_00688</name>
</gene>
<dbReference type="EMBL" id="CP042905">
    <property type="protein sequence ID" value="QEE14867.1"/>
    <property type="molecule type" value="Genomic_DNA"/>
</dbReference>
<reference evidence="2 3" key="2">
    <citation type="journal article" date="2024" name="Int. J. Syst. Evol. Microbiol.">
        <title>Promethearchaeum syntrophicum gen. nov., sp. nov., an anaerobic, obligately syntrophic archaeon, the first isolate of the lineage 'Asgard' archaea, and proposal of the new archaeal phylum Promethearchaeota phyl. nov. and kingdom Promethearchaeati regn. nov.</title>
        <authorList>
            <person name="Imachi H."/>
            <person name="Nobu M.K."/>
            <person name="Kato S."/>
            <person name="Takaki Y."/>
            <person name="Miyazaki M."/>
            <person name="Miyata M."/>
            <person name="Ogawara M."/>
            <person name="Saito Y."/>
            <person name="Sakai S."/>
            <person name="Tahara Y.O."/>
            <person name="Takano Y."/>
            <person name="Tasumi E."/>
            <person name="Uematsu K."/>
            <person name="Yoshimura T."/>
            <person name="Itoh T."/>
            <person name="Ohkuma M."/>
            <person name="Takai K."/>
        </authorList>
    </citation>
    <scope>NUCLEOTIDE SEQUENCE [LARGE SCALE GENOMIC DNA]</scope>
    <source>
        <strain evidence="2 3">MK-D1</strain>
    </source>
</reference>
<feature type="domain" description="HTH arsR-type" evidence="1">
    <location>
        <begin position="2"/>
        <end position="97"/>
    </location>
</feature>
<evidence type="ECO:0000259" key="1">
    <source>
        <dbReference type="PROSITE" id="PS50987"/>
    </source>
</evidence>
<evidence type="ECO:0000313" key="3">
    <source>
        <dbReference type="Proteomes" id="UP000321408"/>
    </source>
</evidence>
<organism evidence="2 3">
    <name type="scientific">Promethearchaeum syntrophicum</name>
    <dbReference type="NCBI Taxonomy" id="2594042"/>
    <lineage>
        <taxon>Archaea</taxon>
        <taxon>Promethearchaeati</taxon>
        <taxon>Promethearchaeota</taxon>
        <taxon>Promethearchaeia</taxon>
        <taxon>Promethearchaeales</taxon>
        <taxon>Promethearchaeaceae</taxon>
        <taxon>Promethearchaeum</taxon>
    </lineage>
</organism>
<evidence type="ECO:0000313" key="2">
    <source>
        <dbReference type="EMBL" id="QEE14867.1"/>
    </source>
</evidence>
<dbReference type="GO" id="GO:0003700">
    <property type="term" value="F:DNA-binding transcription factor activity"/>
    <property type="evidence" value="ECO:0007669"/>
    <property type="project" value="InterPro"/>
</dbReference>
<sequence length="100" mass="11720">MEKTILPSEIVNIEDIFSSRGRAKIIKLLALRDELNISKIVDLTGLNHLSVKTHLIFFKGINFVQEKKFGRIRIYRFKTENLKAKALKNLIQFWEYENGL</sequence>
<dbReference type="InterPro" id="IPR036390">
    <property type="entry name" value="WH_DNA-bd_sf"/>
</dbReference>
<protein>
    <recommendedName>
        <fullName evidence="1">HTH arsR-type domain-containing protein</fullName>
    </recommendedName>
</protein>
<dbReference type="KEGG" id="psyt:DSAG12_00688"/>
<dbReference type="GeneID" id="41328691"/>
<name>A0A5B9D7M4_9ARCH</name>